<dbReference type="PANTHER" id="PTHR22909:SF24">
    <property type="entry name" value="GOLGI INTEGRAL MEMBRANE PROTEIN 4-RELATED"/>
    <property type="match status" value="1"/>
</dbReference>
<dbReference type="GO" id="GO:0000139">
    <property type="term" value="C:Golgi membrane"/>
    <property type="evidence" value="ECO:0007669"/>
    <property type="project" value="InterPro"/>
</dbReference>
<dbReference type="EMBL" id="OV725079">
    <property type="protein sequence ID" value="CAH1395317.1"/>
    <property type="molecule type" value="Genomic_DNA"/>
</dbReference>
<feature type="compositionally biased region" description="Basic and acidic residues" evidence="1">
    <location>
        <begin position="429"/>
        <end position="438"/>
    </location>
</feature>
<feature type="compositionally biased region" description="Basic and acidic residues" evidence="1">
    <location>
        <begin position="280"/>
        <end position="294"/>
    </location>
</feature>
<evidence type="ECO:0000313" key="3">
    <source>
        <dbReference type="Proteomes" id="UP001152798"/>
    </source>
</evidence>
<feature type="compositionally biased region" description="Low complexity" evidence="1">
    <location>
        <begin position="314"/>
        <end position="328"/>
    </location>
</feature>
<reference evidence="2" key="1">
    <citation type="submission" date="2022-01" db="EMBL/GenBank/DDBJ databases">
        <authorList>
            <person name="King R."/>
        </authorList>
    </citation>
    <scope>NUCLEOTIDE SEQUENCE</scope>
</reference>
<evidence type="ECO:0000313" key="2">
    <source>
        <dbReference type="EMBL" id="CAH1395317.1"/>
    </source>
</evidence>
<accession>A0A9P0EAQ6</accession>
<feature type="compositionally biased region" description="Basic and acidic residues" evidence="1">
    <location>
        <begin position="382"/>
        <end position="413"/>
    </location>
</feature>
<proteinExistence type="predicted"/>
<dbReference type="AlphaFoldDB" id="A0A9P0EAQ6"/>
<protein>
    <recommendedName>
        <fullName evidence="4">Golgi integral membrane protein 4</fullName>
    </recommendedName>
</protein>
<dbReference type="PANTHER" id="PTHR22909">
    <property type="entry name" value="GOLGI INTEGRAL MEMBRANE PROTEIN 4"/>
    <property type="match status" value="1"/>
</dbReference>
<feature type="compositionally biased region" description="Polar residues" evidence="1">
    <location>
        <begin position="343"/>
        <end position="353"/>
    </location>
</feature>
<dbReference type="OrthoDB" id="6288648at2759"/>
<name>A0A9P0EAQ6_NEZVI</name>
<gene>
    <name evidence="2" type="ORF">NEZAVI_LOCUS5616</name>
</gene>
<feature type="compositionally biased region" description="Polar residues" evidence="1">
    <location>
        <begin position="255"/>
        <end position="264"/>
    </location>
</feature>
<evidence type="ECO:0000256" key="1">
    <source>
        <dbReference type="SAM" id="MobiDB-lite"/>
    </source>
</evidence>
<feature type="compositionally biased region" description="Basic and acidic residues" evidence="1">
    <location>
        <begin position="226"/>
        <end position="237"/>
    </location>
</feature>
<sequence length="461" mass="52278">MSSSRLVRGAKTRMFAIVCLICVLGAVVFVFHGTQSKLAEVQKLVNSCNQQQESLSAQLQVIFEYKVRLEKSLTKEKEDHKLTKETLEGKLAEERKVRDKESLESKNKYDALVQQNKFLQTQLDDLKENEKTQVFKLSEEAEDLKKELETLKKENKELIKKKDGDFEKLKSEYLQQQDDINKLTQEKEDLKNNIMPKNSHLDHLDKENYQLKEEMEKLKTKLSECEDTKLVQKKEAEPQPDTNVGVMPKIIYSGQKINGSTTPGLNPDALNNYEVSSTKPIKESEVAIKKKPDDQVAQPPKRPTQESVRPLALPGQQQQEPGQSEFGQIPVPGGHDPLGNTLHKPNTGENQDAQLGGPPMNNGGQGEPDVGQPRMFAPPPPDNRDEDNNFLKPGEIPRIKNGENYHGADYEREQPDDEEDDEGEQLDYEAERNKKEQKNVLQQPVKMIPNNHEGGVMVNPK</sequence>
<keyword evidence="3" id="KW-1185">Reference proteome</keyword>
<feature type="compositionally biased region" description="Acidic residues" evidence="1">
    <location>
        <begin position="414"/>
        <end position="428"/>
    </location>
</feature>
<feature type="region of interest" description="Disordered" evidence="1">
    <location>
        <begin position="226"/>
        <end position="461"/>
    </location>
</feature>
<dbReference type="InterPro" id="IPR042336">
    <property type="entry name" value="GOLIM4"/>
</dbReference>
<dbReference type="Proteomes" id="UP001152798">
    <property type="component" value="Chromosome 3"/>
</dbReference>
<evidence type="ECO:0008006" key="4">
    <source>
        <dbReference type="Google" id="ProtNLM"/>
    </source>
</evidence>
<organism evidence="2 3">
    <name type="scientific">Nezara viridula</name>
    <name type="common">Southern green stink bug</name>
    <name type="synonym">Cimex viridulus</name>
    <dbReference type="NCBI Taxonomy" id="85310"/>
    <lineage>
        <taxon>Eukaryota</taxon>
        <taxon>Metazoa</taxon>
        <taxon>Ecdysozoa</taxon>
        <taxon>Arthropoda</taxon>
        <taxon>Hexapoda</taxon>
        <taxon>Insecta</taxon>
        <taxon>Pterygota</taxon>
        <taxon>Neoptera</taxon>
        <taxon>Paraneoptera</taxon>
        <taxon>Hemiptera</taxon>
        <taxon>Heteroptera</taxon>
        <taxon>Panheteroptera</taxon>
        <taxon>Pentatomomorpha</taxon>
        <taxon>Pentatomoidea</taxon>
        <taxon>Pentatomidae</taxon>
        <taxon>Pentatominae</taxon>
        <taxon>Nezara</taxon>
    </lineage>
</organism>